<comment type="caution">
    <text evidence="3">The sequence shown here is derived from an EMBL/GenBank/DDBJ whole genome shotgun (WGS) entry which is preliminary data.</text>
</comment>
<dbReference type="EMBL" id="BAABBO010000001">
    <property type="protein sequence ID" value="GAA3949442.1"/>
    <property type="molecule type" value="Genomic_DNA"/>
</dbReference>
<feature type="domain" description="AB hydrolase-1" evidence="2">
    <location>
        <begin position="25"/>
        <end position="259"/>
    </location>
</feature>
<gene>
    <name evidence="3" type="ORF">GCM10022278_05780</name>
</gene>
<organism evidence="3 4">
    <name type="scientific">Allohahella marinimesophila</name>
    <dbReference type="NCBI Taxonomy" id="1054972"/>
    <lineage>
        <taxon>Bacteria</taxon>
        <taxon>Pseudomonadati</taxon>
        <taxon>Pseudomonadota</taxon>
        <taxon>Gammaproteobacteria</taxon>
        <taxon>Oceanospirillales</taxon>
        <taxon>Hahellaceae</taxon>
        <taxon>Allohahella</taxon>
    </lineage>
</organism>
<feature type="region of interest" description="Disordered" evidence="1">
    <location>
        <begin position="281"/>
        <end position="306"/>
    </location>
</feature>
<evidence type="ECO:0000259" key="2">
    <source>
        <dbReference type="Pfam" id="PF12697"/>
    </source>
</evidence>
<dbReference type="RefSeq" id="WP_344803086.1">
    <property type="nucleotide sequence ID" value="NZ_BAABBO010000001.1"/>
</dbReference>
<reference evidence="4" key="1">
    <citation type="journal article" date="2019" name="Int. J. Syst. Evol. Microbiol.">
        <title>The Global Catalogue of Microorganisms (GCM) 10K type strain sequencing project: providing services to taxonomists for standard genome sequencing and annotation.</title>
        <authorList>
            <consortium name="The Broad Institute Genomics Platform"/>
            <consortium name="The Broad Institute Genome Sequencing Center for Infectious Disease"/>
            <person name="Wu L."/>
            <person name="Ma J."/>
        </authorList>
    </citation>
    <scope>NUCLEOTIDE SEQUENCE [LARGE SCALE GENOMIC DNA]</scope>
    <source>
        <strain evidence="4">JCM 17555</strain>
    </source>
</reference>
<name>A0ABP7NLU7_9GAMM</name>
<proteinExistence type="predicted"/>
<sequence>MTTGTPMVRFGTDAVRISGSGAPALFLHGVPDTSALWEDVIVGVEDRFHCFAPDLPGFGESELPEGFSFDLRAYGQHINRLVEACGIETPLTLVLHDWGAIFGLSFAAQFPDKVAAIVGASFPFSHLYRWHTWARIWQTPGLGELSMLMMNHPLFSHEIRRGSKNLDTATIRRMFASANRPTTKATILKLYRSAPPYAFTELQAELRRHIDASRIQLLWGDSDPYIPSHFGRQIPHERIVIVEGCGHWLPSEYPEAVIRTLTTILTDSLRGTSRELTSVSATLAPHQRPPADDLESAHPHKTTGVA</sequence>
<dbReference type="InterPro" id="IPR000073">
    <property type="entry name" value="AB_hydrolase_1"/>
</dbReference>
<keyword evidence="3" id="KW-0378">Hydrolase</keyword>
<feature type="compositionally biased region" description="Basic and acidic residues" evidence="1">
    <location>
        <begin position="289"/>
        <end position="298"/>
    </location>
</feature>
<dbReference type="SUPFAM" id="SSF53474">
    <property type="entry name" value="alpha/beta-Hydrolases"/>
    <property type="match status" value="1"/>
</dbReference>
<accession>A0ABP7NLU7</accession>
<dbReference type="InterPro" id="IPR000639">
    <property type="entry name" value="Epox_hydrolase-like"/>
</dbReference>
<keyword evidence="4" id="KW-1185">Reference proteome</keyword>
<dbReference type="InterPro" id="IPR050266">
    <property type="entry name" value="AB_hydrolase_sf"/>
</dbReference>
<dbReference type="Proteomes" id="UP001501337">
    <property type="component" value="Unassembled WGS sequence"/>
</dbReference>
<dbReference type="Gene3D" id="3.40.50.1820">
    <property type="entry name" value="alpha/beta hydrolase"/>
    <property type="match status" value="1"/>
</dbReference>
<protein>
    <submittedName>
        <fullName evidence="3">Alpha/beta hydrolase</fullName>
    </submittedName>
</protein>
<dbReference type="PANTHER" id="PTHR43798:SF33">
    <property type="entry name" value="HYDROLASE, PUTATIVE (AFU_ORTHOLOGUE AFUA_2G14860)-RELATED"/>
    <property type="match status" value="1"/>
</dbReference>
<evidence type="ECO:0000313" key="4">
    <source>
        <dbReference type="Proteomes" id="UP001501337"/>
    </source>
</evidence>
<dbReference type="PRINTS" id="PR00412">
    <property type="entry name" value="EPOXHYDRLASE"/>
</dbReference>
<dbReference type="InterPro" id="IPR029058">
    <property type="entry name" value="AB_hydrolase_fold"/>
</dbReference>
<dbReference type="PANTHER" id="PTHR43798">
    <property type="entry name" value="MONOACYLGLYCEROL LIPASE"/>
    <property type="match status" value="1"/>
</dbReference>
<evidence type="ECO:0000256" key="1">
    <source>
        <dbReference type="SAM" id="MobiDB-lite"/>
    </source>
</evidence>
<dbReference type="Pfam" id="PF12697">
    <property type="entry name" value="Abhydrolase_6"/>
    <property type="match status" value="1"/>
</dbReference>
<dbReference type="GO" id="GO:0016787">
    <property type="term" value="F:hydrolase activity"/>
    <property type="evidence" value="ECO:0007669"/>
    <property type="project" value="UniProtKB-KW"/>
</dbReference>
<evidence type="ECO:0000313" key="3">
    <source>
        <dbReference type="EMBL" id="GAA3949442.1"/>
    </source>
</evidence>
<dbReference type="PRINTS" id="PR00111">
    <property type="entry name" value="ABHYDROLASE"/>
</dbReference>